<feature type="compositionally biased region" description="Polar residues" evidence="1">
    <location>
        <begin position="577"/>
        <end position="594"/>
    </location>
</feature>
<accession>A0A1G4HIU0</accession>
<name>A0A1G4HIU0_PLAVI</name>
<feature type="region of interest" description="Disordered" evidence="1">
    <location>
        <begin position="301"/>
        <end position="343"/>
    </location>
</feature>
<protein>
    <submittedName>
        <fullName evidence="2">Uncharacterized protein</fullName>
    </submittedName>
</protein>
<evidence type="ECO:0000256" key="1">
    <source>
        <dbReference type="SAM" id="MobiDB-lite"/>
    </source>
</evidence>
<feature type="compositionally biased region" description="Basic and acidic residues" evidence="1">
    <location>
        <begin position="22"/>
        <end position="34"/>
    </location>
</feature>
<feature type="compositionally biased region" description="Basic and acidic residues" evidence="1">
    <location>
        <begin position="474"/>
        <end position="488"/>
    </location>
</feature>
<feature type="region of interest" description="Disordered" evidence="1">
    <location>
        <begin position="244"/>
        <end position="266"/>
    </location>
</feature>
<feature type="region of interest" description="Disordered" evidence="1">
    <location>
        <begin position="1"/>
        <end position="213"/>
    </location>
</feature>
<evidence type="ECO:0000313" key="2">
    <source>
        <dbReference type="EMBL" id="SCO74824.1"/>
    </source>
</evidence>
<feature type="compositionally biased region" description="Polar residues" evidence="1">
    <location>
        <begin position="744"/>
        <end position="765"/>
    </location>
</feature>
<feature type="compositionally biased region" description="Basic and acidic residues" evidence="1">
    <location>
        <begin position="654"/>
        <end position="669"/>
    </location>
</feature>
<feature type="compositionally biased region" description="Basic residues" evidence="1">
    <location>
        <begin position="127"/>
        <end position="136"/>
    </location>
</feature>
<proteinExistence type="predicted"/>
<dbReference type="VEuPathDB" id="PlasmoDB:PVPAM_130039300"/>
<feature type="compositionally biased region" description="Basic and acidic residues" evidence="1">
    <location>
        <begin position="409"/>
        <end position="429"/>
    </location>
</feature>
<dbReference type="Proteomes" id="UP000305196">
    <property type="component" value="Chromosome 13"/>
</dbReference>
<sequence length="804" mass="86876">MHGDIKNDIIKSLPFTFSRVELTPRDGRGQKGEAKQTNSGDAPPHVVGGAQDGHTDESGETDGSGGTDGSVETDGSSPPEGTDQPNYEEYAGGGIAKDKRRKRKKTSKGSRFTDQVNKHHSHELGHARNRKKKNFARKSAATPRKQHHLCAQARGRDTASRSGERDGGDRQGGDRQGGDHQGGDHQGGDRQGGDRQGGYLQRGDPHPDAVNERAYVTIERSKLSNWRVKNYLDVDRLSLSVSTSSMGDEAAGEEGDSSSDGASGRGNDIFGESLFSSFNLSFDPFGGATDKTAVGLAVDSAAHPGEGFPSDARFTDAGRVSPNRTGTDQRVANPPLHVDAAHSPEEDKDLHLFDSLKNFYANQNKKVKLINYSKILNTSLCKRVQDAVEGQPDGVLQTSSGGSGRRRSGRDGRKDARNRGDGKNADGRGDPPLGPKLTEHNVKAIIMNIKKRLGFYSGEERKETQGRKPRRERRHETRRDELLNERHPATHAKNPPFCDSLNYSRDEPLSDSVTSELRNGEEPESVEKVVAKVDAASQSAQRRVHKGNSHNLLNYKSFVSDDFNLPNDGDDLLGSSAYHNSQGGTPPSSSSEGCVSTDDEDVFALSTSSVQFKRSFLRAIGRASDEVGQAHSGEEAHTDGGPPAEPPLGHTPTKQKERNCQEVLKREELPPGTDHNCCGSTPSSEESPPKGCILDGEGGLSKVSFNISEDTKKEKMAKLISCGEKYDGEVGTYTGGSPKDCANEEQQQSTCNGSNSQGGEENESNGLRKTEGVDTSSQEMNAFMLDAFDNQVRHLNELVASIFS</sequence>
<dbReference type="EMBL" id="LT615268">
    <property type="protein sequence ID" value="SCO74824.1"/>
    <property type="molecule type" value="Genomic_DNA"/>
</dbReference>
<dbReference type="AlphaFoldDB" id="A0A1G4HIU0"/>
<feature type="region of interest" description="Disordered" evidence="1">
    <location>
        <begin position="457"/>
        <end position="524"/>
    </location>
</feature>
<feature type="region of interest" description="Disordered" evidence="1">
    <location>
        <begin position="624"/>
        <end position="698"/>
    </location>
</feature>
<feature type="region of interest" description="Disordered" evidence="1">
    <location>
        <begin position="559"/>
        <end position="596"/>
    </location>
</feature>
<feature type="region of interest" description="Disordered" evidence="1">
    <location>
        <begin position="389"/>
        <end position="441"/>
    </location>
</feature>
<evidence type="ECO:0000313" key="3">
    <source>
        <dbReference type="Proteomes" id="UP000305196"/>
    </source>
</evidence>
<gene>
    <name evidence="2" type="ORF">PVC01_130031000</name>
</gene>
<dbReference type="VEuPathDB" id="PlasmoDB:PVW1_130030800"/>
<feature type="compositionally biased region" description="Basic residues" evidence="1">
    <location>
        <begin position="98"/>
        <end position="108"/>
    </location>
</feature>
<dbReference type="VEuPathDB" id="PlasmoDB:PVX_085235"/>
<feature type="compositionally biased region" description="Basic and acidic residues" evidence="1">
    <location>
        <begin position="154"/>
        <end position="193"/>
    </location>
</feature>
<dbReference type="VEuPathDB" id="PlasmoDB:PVP01_1323500"/>
<feature type="region of interest" description="Disordered" evidence="1">
    <location>
        <begin position="733"/>
        <end position="775"/>
    </location>
</feature>
<organism evidence="2 3">
    <name type="scientific">Plasmodium vivax</name>
    <name type="common">malaria parasite P. vivax</name>
    <dbReference type="NCBI Taxonomy" id="5855"/>
    <lineage>
        <taxon>Eukaryota</taxon>
        <taxon>Sar</taxon>
        <taxon>Alveolata</taxon>
        <taxon>Apicomplexa</taxon>
        <taxon>Aconoidasida</taxon>
        <taxon>Haemosporida</taxon>
        <taxon>Plasmodiidae</taxon>
        <taxon>Plasmodium</taxon>
        <taxon>Plasmodium (Plasmodium)</taxon>
    </lineage>
</organism>
<reference evidence="2 3" key="1">
    <citation type="submission" date="2016-07" db="EMBL/GenBank/DDBJ databases">
        <authorList>
            <consortium name="Pathogen Informatics"/>
        </authorList>
    </citation>
    <scope>NUCLEOTIDE SEQUENCE [LARGE SCALE GENOMIC DNA]</scope>
</reference>